<sequence>MELCVFNINGRESDSKVSSSCQLSLTASQISVWSGAQSSSARITCFYTVKNGQNQLSSSQSNPATVTVQTLHTLTAHPEAQQPKPGGLLIILVSTVGVILVGFIGLICLCWFAYKNRRKNNKRSSVKPDVLSQGNGVSCSGTAVLYSLITSAPATSQPISKDLEHPVSHQHNTADPENTFVTSVNPMYQTSAVSVPKQHKSDNTEENENVYHLYCTIADKPVHSNK</sequence>
<evidence type="ECO:0000313" key="2">
    <source>
        <dbReference type="RefSeq" id="XP_073773348.1"/>
    </source>
</evidence>
<proteinExistence type="predicted"/>
<accession>A0AC58GUD0</accession>
<gene>
    <name evidence="2" type="primary">LOC137496659</name>
</gene>
<organism evidence="1 2">
    <name type="scientific">Danio rerio</name>
    <name type="common">Zebrafish</name>
    <name type="synonym">Brachydanio rerio</name>
    <dbReference type="NCBI Taxonomy" id="7955"/>
    <lineage>
        <taxon>Eukaryota</taxon>
        <taxon>Metazoa</taxon>
        <taxon>Chordata</taxon>
        <taxon>Craniata</taxon>
        <taxon>Vertebrata</taxon>
        <taxon>Euteleostomi</taxon>
        <taxon>Actinopterygii</taxon>
        <taxon>Neopterygii</taxon>
        <taxon>Teleostei</taxon>
        <taxon>Ostariophysi</taxon>
        <taxon>Cypriniformes</taxon>
        <taxon>Danionidae</taxon>
        <taxon>Danioninae</taxon>
        <taxon>Danio</taxon>
    </lineage>
</organism>
<name>A0AC58GUD0_DANRE</name>
<evidence type="ECO:0000313" key="1">
    <source>
        <dbReference type="Proteomes" id="UP000000437"/>
    </source>
</evidence>
<keyword evidence="1" id="KW-1185">Reference proteome</keyword>
<reference evidence="2" key="1">
    <citation type="submission" date="2025-08" db="UniProtKB">
        <authorList>
            <consortium name="RefSeq"/>
        </authorList>
    </citation>
    <scope>IDENTIFICATION</scope>
    <source>
        <strain evidence="2">Tuebingen</strain>
        <tissue evidence="2">Fibroblasts and whole tissue</tissue>
    </source>
</reference>
<dbReference type="RefSeq" id="XP_073773348.1">
    <property type="nucleotide sequence ID" value="XM_073917247.1"/>
</dbReference>
<protein>
    <submittedName>
        <fullName evidence="2">Uncharacterized protein</fullName>
    </submittedName>
</protein>
<dbReference type="Proteomes" id="UP000000437">
    <property type="component" value="Chromosome 11"/>
</dbReference>